<evidence type="ECO:0000313" key="2">
    <source>
        <dbReference type="EMBL" id="MBC8769337.1"/>
    </source>
</evidence>
<reference evidence="2 3" key="1">
    <citation type="submission" date="2020-08" db="EMBL/GenBank/DDBJ databases">
        <title>Arenibacter gaetbuli sp. nov., isolated from a sand dune.</title>
        <authorList>
            <person name="Park S."/>
            <person name="Yoon J.-H."/>
        </authorList>
    </citation>
    <scope>NUCLEOTIDE SEQUENCE [LARGE SCALE GENOMIC DNA]</scope>
    <source>
        <strain evidence="2 3">BSSL-BM3</strain>
    </source>
</reference>
<dbReference type="InterPro" id="IPR032710">
    <property type="entry name" value="NTF2-like_dom_sf"/>
</dbReference>
<dbReference type="SUPFAM" id="SSF54427">
    <property type="entry name" value="NTF2-like"/>
    <property type="match status" value="1"/>
</dbReference>
<name>A0ABR7QQZ9_9FLAO</name>
<accession>A0ABR7QQZ9</accession>
<dbReference type="EMBL" id="JACLHY010000016">
    <property type="protein sequence ID" value="MBC8769337.1"/>
    <property type="molecule type" value="Genomic_DNA"/>
</dbReference>
<sequence length="156" mass="17531">MKTIEIFKIGIILSLFLTNSSCEEKKLDLEVEEKNLMQASREWSRAASERDVEKVLDYWNEDAIVISAGQPDLKGKEAIRGMVEGSMNDPNFSIGWEPISAEIAESGDMGYLLENAKITMTDSTGTKQIQNLKSVTIWKKQDDGSWKNVVDVMIPK</sequence>
<dbReference type="Pfam" id="PF14534">
    <property type="entry name" value="DUF4440"/>
    <property type="match status" value="1"/>
</dbReference>
<organism evidence="2 3">
    <name type="scientific">Arenibacter arenosicollis</name>
    <dbReference type="NCBI Taxonomy" id="2762274"/>
    <lineage>
        <taxon>Bacteria</taxon>
        <taxon>Pseudomonadati</taxon>
        <taxon>Bacteroidota</taxon>
        <taxon>Flavobacteriia</taxon>
        <taxon>Flavobacteriales</taxon>
        <taxon>Flavobacteriaceae</taxon>
        <taxon>Arenibacter</taxon>
    </lineage>
</organism>
<comment type="caution">
    <text evidence="2">The sequence shown here is derived from an EMBL/GenBank/DDBJ whole genome shotgun (WGS) entry which is preliminary data.</text>
</comment>
<dbReference type="RefSeq" id="WP_187586050.1">
    <property type="nucleotide sequence ID" value="NZ_JACLHY010000016.1"/>
</dbReference>
<gene>
    <name evidence="2" type="ORF">H4O18_15170</name>
</gene>
<dbReference type="InterPro" id="IPR027843">
    <property type="entry name" value="DUF4440"/>
</dbReference>
<evidence type="ECO:0000259" key="1">
    <source>
        <dbReference type="Pfam" id="PF14534"/>
    </source>
</evidence>
<keyword evidence="3" id="KW-1185">Reference proteome</keyword>
<feature type="domain" description="DUF4440" evidence="1">
    <location>
        <begin position="37"/>
        <end position="147"/>
    </location>
</feature>
<evidence type="ECO:0000313" key="3">
    <source>
        <dbReference type="Proteomes" id="UP000618952"/>
    </source>
</evidence>
<dbReference type="Gene3D" id="3.10.450.50">
    <property type="match status" value="1"/>
</dbReference>
<protein>
    <submittedName>
        <fullName evidence="2">Nuclear transport factor 2 family protein</fullName>
    </submittedName>
</protein>
<dbReference type="Proteomes" id="UP000618952">
    <property type="component" value="Unassembled WGS sequence"/>
</dbReference>
<proteinExistence type="predicted"/>